<dbReference type="AlphaFoldDB" id="A0A1F6TYX7"/>
<protein>
    <submittedName>
        <fullName evidence="1">Uncharacterized protein</fullName>
    </submittedName>
</protein>
<dbReference type="STRING" id="1817768.A3A87_09330"/>
<evidence type="ECO:0000313" key="1">
    <source>
        <dbReference type="EMBL" id="OGI50300.1"/>
    </source>
</evidence>
<dbReference type="EMBL" id="MFTC01000074">
    <property type="protein sequence ID" value="OGI50300.1"/>
    <property type="molecule type" value="Genomic_DNA"/>
</dbReference>
<accession>A0A1F6TYX7</accession>
<reference evidence="1 2" key="1">
    <citation type="journal article" date="2016" name="Nat. Commun.">
        <title>Thousands of microbial genomes shed light on interconnected biogeochemical processes in an aquifer system.</title>
        <authorList>
            <person name="Anantharaman K."/>
            <person name="Brown C.T."/>
            <person name="Hug L.A."/>
            <person name="Sharon I."/>
            <person name="Castelle C.J."/>
            <person name="Probst A.J."/>
            <person name="Thomas B.C."/>
            <person name="Singh A."/>
            <person name="Wilkins M.J."/>
            <person name="Karaoz U."/>
            <person name="Brodie E.L."/>
            <person name="Williams K.H."/>
            <person name="Hubbard S.S."/>
            <person name="Banfield J.F."/>
        </authorList>
    </citation>
    <scope>NUCLEOTIDE SEQUENCE [LARGE SCALE GENOMIC DNA]</scope>
</reference>
<proteinExistence type="predicted"/>
<name>A0A1F6TYX7_9PROT</name>
<comment type="caution">
    <text evidence="1">The sequence shown here is derived from an EMBL/GenBank/DDBJ whole genome shotgun (WGS) entry which is preliminary data.</text>
</comment>
<dbReference type="Proteomes" id="UP000179037">
    <property type="component" value="Unassembled WGS sequence"/>
</dbReference>
<gene>
    <name evidence="1" type="ORF">A3A87_09330</name>
</gene>
<sequence length="109" mass="12460">MFFNNRKKFNGHVVELLPRFGFDLDEAGVMKTASALDIAWQQKYSHYEAALYVAYLVFAGMLKANEPRAHDVIRCIRSTSSEWVSQGVVRENLASQFSSKADEWIAKQK</sequence>
<evidence type="ECO:0000313" key="2">
    <source>
        <dbReference type="Proteomes" id="UP000179037"/>
    </source>
</evidence>
<organism evidence="1 2">
    <name type="scientific">Candidatus Muproteobacteria bacterium RIFCSPLOWO2_01_FULL_60_18</name>
    <dbReference type="NCBI Taxonomy" id="1817768"/>
    <lineage>
        <taxon>Bacteria</taxon>
        <taxon>Pseudomonadati</taxon>
        <taxon>Pseudomonadota</taxon>
        <taxon>Candidatus Muproteobacteria</taxon>
    </lineage>
</organism>